<feature type="transmembrane region" description="Helical" evidence="1">
    <location>
        <begin position="121"/>
        <end position="142"/>
    </location>
</feature>
<keyword evidence="1" id="KW-0472">Membrane</keyword>
<evidence type="ECO:0000313" key="3">
    <source>
        <dbReference type="Proteomes" id="UP000293912"/>
    </source>
</evidence>
<evidence type="ECO:0000313" key="2">
    <source>
        <dbReference type="EMBL" id="QBM28087.1"/>
    </source>
</evidence>
<feature type="transmembrane region" description="Helical" evidence="1">
    <location>
        <begin position="162"/>
        <end position="183"/>
    </location>
</feature>
<gene>
    <name evidence="2" type="ORF">HPF_10355</name>
</gene>
<keyword evidence="1" id="KW-0812">Transmembrane</keyword>
<name>A0A4P6WWW6_HYDPS</name>
<feature type="transmembrane region" description="Helical" evidence="1">
    <location>
        <begin position="64"/>
        <end position="83"/>
    </location>
</feature>
<proteinExistence type="predicted"/>
<keyword evidence="3" id="KW-1185">Reference proteome</keyword>
<evidence type="ECO:0000256" key="1">
    <source>
        <dbReference type="SAM" id="Phobius"/>
    </source>
</evidence>
<keyword evidence="1" id="KW-1133">Transmembrane helix</keyword>
<feature type="transmembrane region" description="Helical" evidence="1">
    <location>
        <begin position="95"/>
        <end position="114"/>
    </location>
</feature>
<feature type="transmembrane region" description="Helical" evidence="1">
    <location>
        <begin position="6"/>
        <end position="26"/>
    </location>
</feature>
<dbReference type="KEGG" id="hpse:HPF_10355"/>
<protein>
    <submittedName>
        <fullName evidence="2">YGGT family protein</fullName>
    </submittedName>
</protein>
<sequence>MAAALFFVLETVFFLLIGAALLRAWMNHLRINMSAQPGRFAMALTHWLVGPVRKILPRSMSQSPIDWGSLLAAVLLAIGYGGLRLMLGAALAPSSVGVVAPLVAIPGLAFYLLIRVLLQGLIFLLLVFAVLSWVQSGAPVMGTLDRLCSPLLRPIRRVVPQIGGVDLSVLVLIVLLQIGLILLG</sequence>
<organism evidence="2 3">
    <name type="scientific">Hydrogenophaga pseudoflava</name>
    <name type="common">Pseudomonas carboxydoflava</name>
    <dbReference type="NCBI Taxonomy" id="47421"/>
    <lineage>
        <taxon>Bacteria</taxon>
        <taxon>Pseudomonadati</taxon>
        <taxon>Pseudomonadota</taxon>
        <taxon>Betaproteobacteria</taxon>
        <taxon>Burkholderiales</taxon>
        <taxon>Comamonadaceae</taxon>
        <taxon>Hydrogenophaga</taxon>
    </lineage>
</organism>
<dbReference type="EMBL" id="CP037867">
    <property type="protein sequence ID" value="QBM28087.1"/>
    <property type="molecule type" value="Genomic_DNA"/>
</dbReference>
<dbReference type="Proteomes" id="UP000293912">
    <property type="component" value="Chromosome"/>
</dbReference>
<dbReference type="InterPro" id="IPR003425">
    <property type="entry name" value="CCB3/YggT"/>
</dbReference>
<dbReference type="AlphaFoldDB" id="A0A4P6WWW6"/>
<dbReference type="RefSeq" id="WP_243721722.1">
    <property type="nucleotide sequence ID" value="NZ_CP037867.1"/>
</dbReference>
<dbReference type="GO" id="GO:0016020">
    <property type="term" value="C:membrane"/>
    <property type="evidence" value="ECO:0007669"/>
    <property type="project" value="InterPro"/>
</dbReference>
<reference evidence="2 3" key="1">
    <citation type="submission" date="2019-03" db="EMBL/GenBank/DDBJ databases">
        <authorList>
            <person name="Sebastian G."/>
            <person name="Baumann P."/>
            <person name="Ruckert C."/>
            <person name="Kalinowski J."/>
            <person name="Nebel B."/>
            <person name="Takors R."/>
            <person name="Blombach B."/>
        </authorList>
    </citation>
    <scope>NUCLEOTIDE SEQUENCE [LARGE SCALE GENOMIC DNA]</scope>
    <source>
        <strain evidence="2 3">DSM 1084</strain>
    </source>
</reference>
<accession>A0A4P6WWW6</accession>
<dbReference type="Pfam" id="PF02325">
    <property type="entry name" value="CCB3_YggT"/>
    <property type="match status" value="2"/>
</dbReference>